<sequence length="166" mass="19198">MLCEECQENEAEVLITEVDASGNLAERHLCKACALKKGYLLEKHKPLSQMFIELLKELGEGEDEELRCSACGMSWAEFRRLGRFGCERCYQEFGNHVERLVSRIQGTTQHTGREAAGDQKTSPVFVEIEKKRLRQQLIKAIQQEEYEKAARIRDDLKKYEERTEGQ</sequence>
<feature type="domain" description="UVR" evidence="1">
    <location>
        <begin position="127"/>
        <end position="162"/>
    </location>
</feature>
<dbReference type="EMBL" id="NJBO01000005">
    <property type="protein sequence ID" value="TKJ43288.1"/>
    <property type="molecule type" value="Genomic_DNA"/>
</dbReference>
<dbReference type="GO" id="GO:0046870">
    <property type="term" value="F:cadmium ion binding"/>
    <property type="evidence" value="ECO:0007669"/>
    <property type="project" value="TreeGrafter"/>
</dbReference>
<dbReference type="PIRSF" id="PIRSF015034">
    <property type="entry name" value="YacH"/>
    <property type="match status" value="1"/>
</dbReference>
<dbReference type="GO" id="GO:0050897">
    <property type="term" value="F:cobalt ion binding"/>
    <property type="evidence" value="ECO:0007669"/>
    <property type="project" value="TreeGrafter"/>
</dbReference>
<dbReference type="Proteomes" id="UP000317778">
    <property type="component" value="Unassembled WGS sequence"/>
</dbReference>
<dbReference type="PANTHER" id="PTHR38430">
    <property type="entry name" value="PROTEIN-ARGININE KINASE ACTIVATOR PROTEIN"/>
    <property type="match status" value="1"/>
</dbReference>
<accession>A0A532V7X9</accession>
<dbReference type="GO" id="GO:1990169">
    <property type="term" value="P:stress response to copper ion"/>
    <property type="evidence" value="ECO:0007669"/>
    <property type="project" value="TreeGrafter"/>
</dbReference>
<evidence type="ECO:0000313" key="3">
    <source>
        <dbReference type="Proteomes" id="UP000317778"/>
    </source>
</evidence>
<dbReference type="AlphaFoldDB" id="A0A532V7X9"/>
<dbReference type="GO" id="GO:0008270">
    <property type="term" value="F:zinc ion binding"/>
    <property type="evidence" value="ECO:0007669"/>
    <property type="project" value="TreeGrafter"/>
</dbReference>
<dbReference type="GO" id="GO:1990170">
    <property type="term" value="P:stress response to cadmium ion"/>
    <property type="evidence" value="ECO:0007669"/>
    <property type="project" value="TreeGrafter"/>
</dbReference>
<organism evidence="2 3">
    <name type="scientific">candidate division TA06 bacterium B3_TA06</name>
    <dbReference type="NCBI Taxonomy" id="2012487"/>
    <lineage>
        <taxon>Bacteria</taxon>
        <taxon>Bacteria division TA06</taxon>
    </lineage>
</organism>
<dbReference type="InterPro" id="IPR025542">
    <property type="entry name" value="YacH"/>
</dbReference>
<reference evidence="2 3" key="1">
    <citation type="submission" date="2017-06" db="EMBL/GenBank/DDBJ databases">
        <title>Novel microbial phyla capable of carbon fixation and sulfur reduction in deep-sea sediments.</title>
        <authorList>
            <person name="Huang J."/>
            <person name="Baker B."/>
            <person name="Wang Y."/>
        </authorList>
    </citation>
    <scope>NUCLEOTIDE SEQUENCE [LARGE SCALE GENOMIC DNA]</scope>
    <source>
        <strain evidence="2">B3_TA06</strain>
    </source>
</reference>
<dbReference type="InterPro" id="IPR001943">
    <property type="entry name" value="UVR_dom"/>
</dbReference>
<name>A0A532V7X9_UNCT6</name>
<dbReference type="InterPro" id="IPR036876">
    <property type="entry name" value="UVR_dom_sf"/>
</dbReference>
<dbReference type="SUPFAM" id="SSF46600">
    <property type="entry name" value="C-terminal UvrC-binding domain of UvrB"/>
    <property type="match status" value="1"/>
</dbReference>
<gene>
    <name evidence="2" type="ORF">CEE36_04440</name>
</gene>
<dbReference type="PROSITE" id="PS50151">
    <property type="entry name" value="UVR"/>
    <property type="match status" value="1"/>
</dbReference>
<evidence type="ECO:0000313" key="2">
    <source>
        <dbReference type="EMBL" id="TKJ43288.1"/>
    </source>
</evidence>
<comment type="caution">
    <text evidence="2">The sequence shown here is derived from an EMBL/GenBank/DDBJ whole genome shotgun (WGS) entry which is preliminary data.</text>
</comment>
<evidence type="ECO:0000259" key="1">
    <source>
        <dbReference type="PROSITE" id="PS50151"/>
    </source>
</evidence>
<protein>
    <recommendedName>
        <fullName evidence="1">UVR domain-containing protein</fullName>
    </recommendedName>
</protein>
<proteinExistence type="predicted"/>
<dbReference type="Pfam" id="PF02151">
    <property type="entry name" value="UVR"/>
    <property type="match status" value="1"/>
</dbReference>
<dbReference type="PANTHER" id="PTHR38430:SF1">
    <property type="entry name" value="PROTEIN-ARGININE KINASE ACTIVATOR PROTEIN"/>
    <property type="match status" value="1"/>
</dbReference>
<dbReference type="GO" id="GO:0005507">
    <property type="term" value="F:copper ion binding"/>
    <property type="evidence" value="ECO:0007669"/>
    <property type="project" value="TreeGrafter"/>
</dbReference>